<feature type="region of interest" description="Disordered" evidence="7">
    <location>
        <begin position="179"/>
        <end position="207"/>
    </location>
</feature>
<comment type="subcellular location">
    <subcellularLocation>
        <location evidence="1">Membrane</location>
    </subcellularLocation>
</comment>
<dbReference type="Proteomes" id="UP000636479">
    <property type="component" value="Unassembled WGS sequence"/>
</dbReference>
<evidence type="ECO:0000256" key="7">
    <source>
        <dbReference type="SAM" id="MobiDB-lite"/>
    </source>
</evidence>
<evidence type="ECO:0000259" key="10">
    <source>
        <dbReference type="PROSITE" id="PS50836"/>
    </source>
</evidence>
<accession>A0A8H6TFU1</accession>
<feature type="chain" id="PRO_5034971252" evidence="9">
    <location>
        <begin position="20"/>
        <end position="422"/>
    </location>
</feature>
<evidence type="ECO:0000256" key="4">
    <source>
        <dbReference type="ARBA" id="ARBA00022982"/>
    </source>
</evidence>
<feature type="transmembrane region" description="Helical" evidence="8">
    <location>
        <begin position="258"/>
        <end position="277"/>
    </location>
</feature>
<evidence type="ECO:0000259" key="11">
    <source>
        <dbReference type="PROSITE" id="PS50939"/>
    </source>
</evidence>
<name>A0A8H6TFU1_9AGAR</name>
<dbReference type="PANTHER" id="PTHR47797:SF3">
    <property type="entry name" value="CYTOCHROME B561 DOMAIN-CONTAINING PROTEIN"/>
    <property type="match status" value="1"/>
</dbReference>
<feature type="domain" description="DOMON" evidence="10">
    <location>
        <begin position="36"/>
        <end position="147"/>
    </location>
</feature>
<evidence type="ECO:0000256" key="8">
    <source>
        <dbReference type="SAM" id="Phobius"/>
    </source>
</evidence>
<comment type="caution">
    <text evidence="12">The sequence shown here is derived from an EMBL/GenBank/DDBJ whole genome shotgun (WGS) entry which is preliminary data.</text>
</comment>
<keyword evidence="9" id="KW-0732">Signal</keyword>
<feature type="transmembrane region" description="Helical" evidence="8">
    <location>
        <begin position="368"/>
        <end position="390"/>
    </location>
</feature>
<dbReference type="GeneID" id="59340596"/>
<dbReference type="InterPro" id="IPR005018">
    <property type="entry name" value="DOMON_domain"/>
</dbReference>
<dbReference type="Pfam" id="PF03188">
    <property type="entry name" value="Cytochrom_B561"/>
    <property type="match status" value="1"/>
</dbReference>
<evidence type="ECO:0000313" key="12">
    <source>
        <dbReference type="EMBL" id="KAF7315967.1"/>
    </source>
</evidence>
<keyword evidence="3 8" id="KW-0812">Transmembrane</keyword>
<protein>
    <submittedName>
        <fullName evidence="12">CBD9-like protein</fullName>
    </submittedName>
</protein>
<dbReference type="SMART" id="SM00664">
    <property type="entry name" value="DoH"/>
    <property type="match status" value="1"/>
</dbReference>
<evidence type="ECO:0000256" key="9">
    <source>
        <dbReference type="SAM" id="SignalP"/>
    </source>
</evidence>
<keyword evidence="2" id="KW-0813">Transport</keyword>
<evidence type="ECO:0000256" key="3">
    <source>
        <dbReference type="ARBA" id="ARBA00022692"/>
    </source>
</evidence>
<evidence type="ECO:0000256" key="1">
    <source>
        <dbReference type="ARBA" id="ARBA00004370"/>
    </source>
</evidence>
<dbReference type="Gene3D" id="1.20.120.1770">
    <property type="match status" value="1"/>
</dbReference>
<feature type="transmembrane region" description="Helical" evidence="8">
    <location>
        <begin position="330"/>
        <end position="348"/>
    </location>
</feature>
<dbReference type="SMART" id="SM00665">
    <property type="entry name" value="B561"/>
    <property type="match status" value="1"/>
</dbReference>
<feature type="domain" description="Cytochrome b561" evidence="11">
    <location>
        <begin position="184"/>
        <end position="390"/>
    </location>
</feature>
<keyword evidence="4" id="KW-0249">Electron transport</keyword>
<dbReference type="InterPro" id="IPR015920">
    <property type="entry name" value="Cellobiose_DH-like_cyt"/>
</dbReference>
<dbReference type="CDD" id="cd09630">
    <property type="entry name" value="CDH_like_cytochrome"/>
    <property type="match status" value="1"/>
</dbReference>
<dbReference type="SUPFAM" id="SSF49344">
    <property type="entry name" value="CBD9-like"/>
    <property type="match status" value="1"/>
</dbReference>
<dbReference type="EMBL" id="JACAZF010000001">
    <property type="protein sequence ID" value="KAF7315967.1"/>
    <property type="molecule type" value="Genomic_DNA"/>
</dbReference>
<dbReference type="Pfam" id="PF16010">
    <property type="entry name" value="CDH-cyt"/>
    <property type="match status" value="1"/>
</dbReference>
<reference evidence="12" key="1">
    <citation type="submission" date="2020-05" db="EMBL/GenBank/DDBJ databases">
        <title>Mycena genomes resolve the evolution of fungal bioluminescence.</title>
        <authorList>
            <person name="Tsai I.J."/>
        </authorList>
    </citation>
    <scope>NUCLEOTIDE SEQUENCE</scope>
    <source>
        <strain evidence="12">171206Taipei</strain>
    </source>
</reference>
<dbReference type="PROSITE" id="PS50836">
    <property type="entry name" value="DOMON"/>
    <property type="match status" value="1"/>
</dbReference>
<dbReference type="CDD" id="cd08760">
    <property type="entry name" value="Cyt_b561_FRRS1_like"/>
    <property type="match status" value="1"/>
</dbReference>
<dbReference type="GO" id="GO:0016020">
    <property type="term" value="C:membrane"/>
    <property type="evidence" value="ECO:0007669"/>
    <property type="project" value="UniProtKB-SubCell"/>
</dbReference>
<evidence type="ECO:0000256" key="5">
    <source>
        <dbReference type="ARBA" id="ARBA00022989"/>
    </source>
</evidence>
<dbReference type="PANTHER" id="PTHR47797">
    <property type="entry name" value="DEHYDROGENASE, PUTATIVE (AFU_ORTHOLOGUE AFUA_8G05805)-RELATED"/>
    <property type="match status" value="1"/>
</dbReference>
<dbReference type="OrthoDB" id="19261at2759"/>
<keyword evidence="6 8" id="KW-0472">Membrane</keyword>
<feature type="compositionally biased region" description="Low complexity" evidence="7">
    <location>
        <begin position="190"/>
        <end position="202"/>
    </location>
</feature>
<sequence>MVHLLPVATFSILFALSTASHLVDIYPRDATGDSKCSTYMCVSAILNGSTVQYTLAGTGRATPGWMGVGFGTQMSNTPMVIMWSNSDGSITISQRKAPSEVMPTVDSNPPRLATLSTSLSTTSGNSAFVFTVDSNGANTQSLIFGFGDKNPGDKSASATLQQHKDYGITQLNLQKALSGTGTTTGGGASQTGTPGSSGNTGNEDTGGVTSDIPLTPYQRMIIAHAIFCVLGFALFLPLGALVARYLRTFSSTWYTAHWIAQFVLAGLSIIIGVVLGFKAASHDGSISYKILDDHKKTGIVLFVLYFAQCALGAFIHWVKPKRVLRRPPQNYVHALLGLAIIGLALYQIRTGIKKEWLFTGLDALPSGVYTLWIVWCVVLPVLYAVGLVFLRKQYGQEADARSRWNNEYGMNKGPLASEYHDN</sequence>
<dbReference type="PROSITE" id="PS50939">
    <property type="entry name" value="CYTOCHROME_B561"/>
    <property type="match status" value="1"/>
</dbReference>
<dbReference type="AlphaFoldDB" id="A0A8H6TFU1"/>
<dbReference type="Gene3D" id="2.60.40.1210">
    <property type="entry name" value="Cellobiose dehydrogenase, cytochrome domain"/>
    <property type="match status" value="1"/>
</dbReference>
<feature type="transmembrane region" description="Helical" evidence="8">
    <location>
        <begin position="297"/>
        <end position="318"/>
    </location>
</feature>
<feature type="transmembrane region" description="Helical" evidence="8">
    <location>
        <begin position="221"/>
        <end position="246"/>
    </location>
</feature>
<feature type="signal peptide" evidence="9">
    <location>
        <begin position="1"/>
        <end position="19"/>
    </location>
</feature>
<evidence type="ECO:0000256" key="6">
    <source>
        <dbReference type="ARBA" id="ARBA00023136"/>
    </source>
</evidence>
<gene>
    <name evidence="12" type="ORF">MIND_00113500</name>
</gene>
<proteinExistence type="predicted"/>
<keyword evidence="13" id="KW-1185">Reference proteome</keyword>
<organism evidence="12 13">
    <name type="scientific">Mycena indigotica</name>
    <dbReference type="NCBI Taxonomy" id="2126181"/>
    <lineage>
        <taxon>Eukaryota</taxon>
        <taxon>Fungi</taxon>
        <taxon>Dikarya</taxon>
        <taxon>Basidiomycota</taxon>
        <taxon>Agaricomycotina</taxon>
        <taxon>Agaricomycetes</taxon>
        <taxon>Agaricomycetidae</taxon>
        <taxon>Agaricales</taxon>
        <taxon>Marasmiineae</taxon>
        <taxon>Mycenaceae</taxon>
        <taxon>Mycena</taxon>
    </lineage>
</organism>
<dbReference type="RefSeq" id="XP_037225990.1">
    <property type="nucleotide sequence ID" value="XM_037358080.1"/>
</dbReference>
<dbReference type="InterPro" id="IPR006593">
    <property type="entry name" value="Cyt_b561/ferric_Rdtase_TM"/>
</dbReference>
<evidence type="ECO:0000313" key="13">
    <source>
        <dbReference type="Proteomes" id="UP000636479"/>
    </source>
</evidence>
<evidence type="ECO:0000256" key="2">
    <source>
        <dbReference type="ARBA" id="ARBA00022448"/>
    </source>
</evidence>
<keyword evidence="5 8" id="KW-1133">Transmembrane helix</keyword>